<dbReference type="GO" id="GO:0003729">
    <property type="term" value="F:mRNA binding"/>
    <property type="evidence" value="ECO:0007669"/>
    <property type="project" value="TreeGrafter"/>
</dbReference>
<dbReference type="Proteomes" id="UP000255233">
    <property type="component" value="Unassembled WGS sequence"/>
</dbReference>
<dbReference type="InterPro" id="IPR012337">
    <property type="entry name" value="RNaseH-like_sf"/>
</dbReference>
<dbReference type="EMBL" id="UGVL01000001">
    <property type="protein sequence ID" value="SUE34272.1"/>
    <property type="molecule type" value="Genomic_DNA"/>
</dbReference>
<dbReference type="InterPro" id="IPR032639">
    <property type="entry name" value="Tex_YqgF"/>
</dbReference>
<protein>
    <submittedName>
        <fullName evidence="2">30S ribosomal protein S1</fullName>
    </submittedName>
</protein>
<dbReference type="Pfam" id="PF22706">
    <property type="entry name" value="Tex_central_region"/>
    <property type="match status" value="1"/>
</dbReference>
<dbReference type="GO" id="GO:0005737">
    <property type="term" value="C:cytoplasm"/>
    <property type="evidence" value="ECO:0007669"/>
    <property type="project" value="UniProtKB-ARBA"/>
</dbReference>
<dbReference type="InterPro" id="IPR023319">
    <property type="entry name" value="Tex-like_HTH_dom_sf"/>
</dbReference>
<dbReference type="SUPFAM" id="SSF47781">
    <property type="entry name" value="RuvA domain 2-like"/>
    <property type="match status" value="2"/>
</dbReference>
<dbReference type="FunFam" id="3.30.420.140:FF:000001">
    <property type="entry name" value="RNA-binding transcriptional accessory protein"/>
    <property type="match status" value="1"/>
</dbReference>
<dbReference type="InterPro" id="IPR050437">
    <property type="entry name" value="Ribos_protein_bS1-like"/>
</dbReference>
<dbReference type="SUPFAM" id="SSF158832">
    <property type="entry name" value="Tex N-terminal region-like"/>
    <property type="match status" value="1"/>
</dbReference>
<dbReference type="AlphaFoldDB" id="A0A379MUG9"/>
<dbReference type="SUPFAM" id="SSF53098">
    <property type="entry name" value="Ribonuclease H-like"/>
    <property type="match status" value="1"/>
</dbReference>
<dbReference type="InterPro" id="IPR003029">
    <property type="entry name" value="S1_domain"/>
</dbReference>
<dbReference type="InterPro" id="IPR006641">
    <property type="entry name" value="YqgF/RNaseH-like_dom"/>
</dbReference>
<dbReference type="Gene3D" id="1.10.3500.10">
    <property type="entry name" value="Tex N-terminal region-like"/>
    <property type="match status" value="1"/>
</dbReference>
<dbReference type="Pfam" id="PF09371">
    <property type="entry name" value="Tex_N"/>
    <property type="match status" value="1"/>
</dbReference>
<dbReference type="GO" id="GO:0006412">
    <property type="term" value="P:translation"/>
    <property type="evidence" value="ECO:0007669"/>
    <property type="project" value="TreeGrafter"/>
</dbReference>
<dbReference type="OrthoDB" id="9804714at2"/>
<dbReference type="InterPro" id="IPR012340">
    <property type="entry name" value="NA-bd_OB-fold"/>
</dbReference>
<proteinExistence type="predicted"/>
<dbReference type="PROSITE" id="PS50126">
    <property type="entry name" value="S1"/>
    <property type="match status" value="1"/>
</dbReference>
<keyword evidence="3" id="KW-1185">Reference proteome</keyword>
<reference evidence="2 3" key="1">
    <citation type="submission" date="2018-06" db="EMBL/GenBank/DDBJ databases">
        <authorList>
            <consortium name="Pathogen Informatics"/>
            <person name="Doyle S."/>
        </authorList>
    </citation>
    <scope>NUCLEOTIDE SEQUENCE [LARGE SCALE GENOMIC DNA]</scope>
    <source>
        <strain evidence="2 3">NCTC11190</strain>
    </source>
</reference>
<dbReference type="Pfam" id="PF12836">
    <property type="entry name" value="HHH_3"/>
    <property type="match status" value="1"/>
</dbReference>
<dbReference type="FunFam" id="2.40.50.140:FF:000051">
    <property type="entry name" value="RNA-binding transcriptional accessory protein"/>
    <property type="match status" value="1"/>
</dbReference>
<dbReference type="GO" id="GO:0005840">
    <property type="term" value="C:ribosome"/>
    <property type="evidence" value="ECO:0007669"/>
    <property type="project" value="UniProtKB-KW"/>
</dbReference>
<dbReference type="InterPro" id="IPR055179">
    <property type="entry name" value="Tex-like_central_region"/>
</dbReference>
<dbReference type="PANTHER" id="PTHR10724">
    <property type="entry name" value="30S RIBOSOMAL PROTEIN S1"/>
    <property type="match status" value="1"/>
</dbReference>
<dbReference type="SUPFAM" id="SSF50249">
    <property type="entry name" value="Nucleic acid-binding proteins"/>
    <property type="match status" value="1"/>
</dbReference>
<name>A0A379MUG9_9BACT</name>
<dbReference type="InterPro" id="IPR037027">
    <property type="entry name" value="YqgF/RNaseH-like_dom_sf"/>
</dbReference>
<dbReference type="Gene3D" id="3.30.420.140">
    <property type="entry name" value="YqgF/RNase H-like domain"/>
    <property type="match status" value="1"/>
</dbReference>
<dbReference type="Gene3D" id="1.10.10.650">
    <property type="entry name" value="RuvA domain 2-like"/>
    <property type="match status" value="1"/>
</dbReference>
<evidence type="ECO:0000313" key="3">
    <source>
        <dbReference type="Proteomes" id="UP000255233"/>
    </source>
</evidence>
<evidence type="ECO:0000259" key="1">
    <source>
        <dbReference type="PROSITE" id="PS50126"/>
    </source>
</evidence>
<feature type="domain" description="S1 motif" evidence="1">
    <location>
        <begin position="651"/>
        <end position="720"/>
    </location>
</feature>
<dbReference type="PANTHER" id="PTHR10724:SF10">
    <property type="entry name" value="S1 RNA-BINDING DOMAIN-CONTAINING PROTEIN 1"/>
    <property type="match status" value="1"/>
</dbReference>
<dbReference type="Pfam" id="PF16921">
    <property type="entry name" value="Tex_YqgF"/>
    <property type="match status" value="1"/>
</dbReference>
<dbReference type="InterPro" id="IPR044146">
    <property type="entry name" value="S1_Tex"/>
</dbReference>
<dbReference type="RefSeq" id="WP_027290006.1">
    <property type="nucleotide sequence ID" value="NZ_UGVL01000001.1"/>
</dbReference>
<accession>A0A379MUG9</accession>
<dbReference type="InterPro" id="IPR010994">
    <property type="entry name" value="RuvA_2-like"/>
</dbReference>
<dbReference type="FunFam" id="1.10.150.310:FF:000002">
    <property type="entry name" value="Putative transcription modulator/accessory protein"/>
    <property type="match status" value="1"/>
</dbReference>
<dbReference type="Pfam" id="PF00575">
    <property type="entry name" value="S1"/>
    <property type="match status" value="1"/>
</dbReference>
<evidence type="ECO:0000313" key="2">
    <source>
        <dbReference type="EMBL" id="SUE34272.1"/>
    </source>
</evidence>
<dbReference type="Pfam" id="PF17674">
    <property type="entry name" value="HHH_9"/>
    <property type="match status" value="1"/>
</dbReference>
<dbReference type="InterPro" id="IPR023323">
    <property type="entry name" value="Tex-like_dom_sf"/>
</dbReference>
<dbReference type="InterPro" id="IPR041692">
    <property type="entry name" value="HHH_9"/>
</dbReference>
<dbReference type="CDD" id="cd05685">
    <property type="entry name" value="S1_Tex"/>
    <property type="match status" value="1"/>
</dbReference>
<dbReference type="GO" id="GO:0003735">
    <property type="term" value="F:structural constituent of ribosome"/>
    <property type="evidence" value="ECO:0007669"/>
    <property type="project" value="TreeGrafter"/>
</dbReference>
<sequence>MSVIPGLIARQLSLSSISQAENTIRLLDDGCTVPFISRYRKEATGGLDEVAVERIRDLYAKYTELDKRKATVLQTIDGQGKLTPELRTAVEGCWDAAVLEDLYLPYKPKRRTRGTIAREKGLEPLAALVMRQDTDPTALAGRFVKADEVPDCEAALAGASDIIAEWVGDSAAARDCVRRMFSSDGIVSSKIARGIDPAAEEAAKYSDYFEWSEPFRRCAGHRLMAMVRGEKAGILRLSLGPDAAQEEALQERLNRIFVRRDARNGMAVALVCRAVADGYKRLIKPSIETELLGLAKEKADEEAIRVFAENLRQLLLAAPLGQKNILAIDPGFRTGCKVVCLDRQGNLVHNETIYPHAPQNRHAEACEAIRRMVRDYGIEAIAVGNGTAGRETERLVRDLRLTAPGSGEPVGVYAVNEDGASVYSASETAREEFPDYDVTVRGSVSIGRRLMDPLAELVKIDPKSIGVGQYQHDVDQAKLKKSLDSVVESCVNRVGVNLNTASKHLLAYVSGLGPALAGHIVGYRTANGAFRSRKELLEVPRLGAKAFEQSAGFLRIEGGIDPLDNTAVHPESYPIVEKMAADLGVTVGELIKNESLRRKINLNHYVTTGVGIQTLTQIMNEFSKEGRDPRTQNQDFQFAEGIHSINDLEEGMVLPGIVTNITSFGVFVDVGAKQDGLVHISQLANKFVQNPADIVSLRQPVRVKVMEVDMGRKRISLSMKALLNEE</sequence>
<keyword evidence="2" id="KW-0687">Ribonucleoprotein</keyword>
<keyword evidence="2" id="KW-0689">Ribosomal protein</keyword>
<dbReference type="GO" id="GO:0006139">
    <property type="term" value="P:nucleobase-containing compound metabolic process"/>
    <property type="evidence" value="ECO:0007669"/>
    <property type="project" value="InterPro"/>
</dbReference>
<dbReference type="Gene3D" id="1.10.150.310">
    <property type="entry name" value="Tex RuvX-like domain-like"/>
    <property type="match status" value="1"/>
</dbReference>
<dbReference type="InterPro" id="IPR018974">
    <property type="entry name" value="Tex-like_N"/>
</dbReference>
<organism evidence="2 3">
    <name type="scientific">Rikenella microfusus</name>
    <dbReference type="NCBI Taxonomy" id="28139"/>
    <lineage>
        <taxon>Bacteria</taxon>
        <taxon>Pseudomonadati</taxon>
        <taxon>Bacteroidota</taxon>
        <taxon>Bacteroidia</taxon>
        <taxon>Bacteroidales</taxon>
        <taxon>Rikenellaceae</taxon>
        <taxon>Rikenella</taxon>
    </lineage>
</organism>
<dbReference type="SMART" id="SM00732">
    <property type="entry name" value="YqgFc"/>
    <property type="match status" value="1"/>
</dbReference>
<dbReference type="SMART" id="SM00316">
    <property type="entry name" value="S1"/>
    <property type="match status" value="1"/>
</dbReference>
<dbReference type="FunFam" id="1.10.10.650:FF:000001">
    <property type="entry name" value="S1 RNA-binding domain 1"/>
    <property type="match status" value="1"/>
</dbReference>
<dbReference type="Gene3D" id="2.40.50.140">
    <property type="entry name" value="Nucleic acid-binding proteins"/>
    <property type="match status" value="1"/>
</dbReference>
<gene>
    <name evidence="2" type="primary">yhgF</name>
    <name evidence="2" type="ORF">NCTC11190_01493</name>
</gene>
<dbReference type="STRING" id="880526.GCA_000427365_00068"/>